<name>A0A0B1PE14_UNCNE</name>
<dbReference type="OMA" id="MAKHRNS"/>
<proteinExistence type="predicted"/>
<accession>A0A0B1PE14</accession>
<evidence type="ECO:0000313" key="3">
    <source>
        <dbReference type="Proteomes" id="UP000030854"/>
    </source>
</evidence>
<keyword evidence="3" id="KW-1185">Reference proteome</keyword>
<sequence length="99" mass="11303">MAKHRNSLYMFFCLGRLVSRLREQRWPYKLCNWIGSFATERTISIRLDGKTGPTREISCGLSQGSPISPILFMLFISPLFKLKGLKKAFGYADDVAILE</sequence>
<dbReference type="AlphaFoldDB" id="A0A0B1PE14"/>
<dbReference type="EMBL" id="JNVN01000340">
    <property type="protein sequence ID" value="KHJ35590.1"/>
    <property type="molecule type" value="Genomic_DNA"/>
</dbReference>
<gene>
    <name evidence="2" type="ORF">EV44_g0278</name>
</gene>
<dbReference type="HOGENOM" id="CLU_2322089_0_0_1"/>
<dbReference type="PANTHER" id="PTHR33481">
    <property type="entry name" value="REVERSE TRANSCRIPTASE"/>
    <property type="match status" value="1"/>
</dbReference>
<dbReference type="Proteomes" id="UP000030854">
    <property type="component" value="Unassembled WGS sequence"/>
</dbReference>
<dbReference type="InterPro" id="IPR000477">
    <property type="entry name" value="RT_dom"/>
</dbReference>
<dbReference type="Pfam" id="PF00078">
    <property type="entry name" value="RVT_1"/>
    <property type="match status" value="1"/>
</dbReference>
<dbReference type="SUPFAM" id="SSF56672">
    <property type="entry name" value="DNA/RNA polymerases"/>
    <property type="match status" value="1"/>
</dbReference>
<protein>
    <recommendedName>
        <fullName evidence="1">Reverse transcriptase domain-containing protein</fullName>
    </recommendedName>
</protein>
<dbReference type="STRING" id="52586.A0A0B1PE14"/>
<dbReference type="InterPro" id="IPR043502">
    <property type="entry name" value="DNA/RNA_pol_sf"/>
</dbReference>
<dbReference type="PROSITE" id="PS50878">
    <property type="entry name" value="RT_POL"/>
    <property type="match status" value="1"/>
</dbReference>
<comment type="caution">
    <text evidence="2">The sequence shown here is derived from an EMBL/GenBank/DDBJ whole genome shotgun (WGS) entry which is preliminary data.</text>
</comment>
<evidence type="ECO:0000313" key="2">
    <source>
        <dbReference type="EMBL" id="KHJ35590.1"/>
    </source>
</evidence>
<reference evidence="2 3" key="1">
    <citation type="journal article" date="2014" name="BMC Genomics">
        <title>Adaptive genomic structural variation in the grape powdery mildew pathogen, Erysiphe necator.</title>
        <authorList>
            <person name="Jones L."/>
            <person name="Riaz S."/>
            <person name="Morales-Cruz A."/>
            <person name="Amrine K.C."/>
            <person name="McGuire B."/>
            <person name="Gubler W.D."/>
            <person name="Walker M.A."/>
            <person name="Cantu D."/>
        </authorList>
    </citation>
    <scope>NUCLEOTIDE SEQUENCE [LARGE SCALE GENOMIC DNA]</scope>
    <source>
        <strain evidence="3">c</strain>
    </source>
</reference>
<organism evidence="2 3">
    <name type="scientific">Uncinula necator</name>
    <name type="common">Grape powdery mildew</name>
    <dbReference type="NCBI Taxonomy" id="52586"/>
    <lineage>
        <taxon>Eukaryota</taxon>
        <taxon>Fungi</taxon>
        <taxon>Dikarya</taxon>
        <taxon>Ascomycota</taxon>
        <taxon>Pezizomycotina</taxon>
        <taxon>Leotiomycetes</taxon>
        <taxon>Erysiphales</taxon>
        <taxon>Erysiphaceae</taxon>
        <taxon>Erysiphe</taxon>
    </lineage>
</organism>
<dbReference type="PANTHER" id="PTHR33481:SF1">
    <property type="entry name" value="ENDONUCLEASE_EXONUCLEASE_PHOSPHATASE DOMAIN-CONTAINING PROTEIN-RELATED"/>
    <property type="match status" value="1"/>
</dbReference>
<feature type="domain" description="Reverse transcriptase" evidence="1">
    <location>
        <begin position="1"/>
        <end position="99"/>
    </location>
</feature>
<evidence type="ECO:0000259" key="1">
    <source>
        <dbReference type="PROSITE" id="PS50878"/>
    </source>
</evidence>